<evidence type="ECO:0000313" key="1">
    <source>
        <dbReference type="EMBL" id="RXK14804.1"/>
    </source>
</evidence>
<dbReference type="KEGG" id="amyt:AMYT_a0045"/>
<organism evidence="1 2">
    <name type="scientific">Malaciobacter mytili LMG 24559</name>
    <dbReference type="NCBI Taxonomy" id="1032238"/>
    <lineage>
        <taxon>Bacteria</taxon>
        <taxon>Pseudomonadati</taxon>
        <taxon>Campylobacterota</taxon>
        <taxon>Epsilonproteobacteria</taxon>
        <taxon>Campylobacterales</taxon>
        <taxon>Arcobacteraceae</taxon>
        <taxon>Malaciobacter</taxon>
    </lineage>
</organism>
<protein>
    <submittedName>
        <fullName evidence="1">Uncharacterized protein</fullName>
    </submittedName>
</protein>
<sequence length="79" mass="9179">MKEIENNSLLKKLEKEASELGNKAFNNGIPRTPIYDDKLLQLFKKYELKVSEGATIFKAWLDSWDTSNLKEITMNEIKD</sequence>
<evidence type="ECO:0000313" key="2">
    <source>
        <dbReference type="Proteomes" id="UP000290092"/>
    </source>
</evidence>
<name>A0AAX2ADR5_9BACT</name>
<dbReference type="EMBL" id="NXID01000051">
    <property type="protein sequence ID" value="RXK14804.1"/>
    <property type="molecule type" value="Genomic_DNA"/>
</dbReference>
<keyword evidence="2" id="KW-1185">Reference proteome</keyword>
<proteinExistence type="predicted"/>
<dbReference type="RefSeq" id="WP_114843254.1">
    <property type="nucleotide sequence ID" value="NZ_CP031220.1"/>
</dbReference>
<dbReference type="Proteomes" id="UP000290092">
    <property type="component" value="Unassembled WGS sequence"/>
</dbReference>
<accession>A0AAX2ADR5</accession>
<gene>
    <name evidence="1" type="ORF">CP985_11840</name>
</gene>
<comment type="caution">
    <text evidence="1">The sequence shown here is derived from an EMBL/GenBank/DDBJ whole genome shotgun (WGS) entry which is preliminary data.</text>
</comment>
<dbReference type="AlphaFoldDB" id="A0AAX2ADR5"/>
<reference evidence="1 2" key="1">
    <citation type="submission" date="2017-09" db="EMBL/GenBank/DDBJ databases">
        <title>Genomics of the genus Arcobacter.</title>
        <authorList>
            <person name="Perez-Cataluna A."/>
            <person name="Figueras M.J."/>
            <person name="Salas-Masso N."/>
        </authorList>
    </citation>
    <scope>NUCLEOTIDE SEQUENCE [LARGE SCALE GENOMIC DNA]</scope>
    <source>
        <strain evidence="1 2">CECT 7386</strain>
    </source>
</reference>